<protein>
    <submittedName>
        <fullName evidence="2">Uncharacterized protein</fullName>
    </submittedName>
</protein>
<feature type="region of interest" description="Disordered" evidence="1">
    <location>
        <begin position="105"/>
        <end position="136"/>
    </location>
</feature>
<name>A0A9Q3JYR6_9BASI</name>
<reference evidence="2" key="1">
    <citation type="submission" date="2021-03" db="EMBL/GenBank/DDBJ databases">
        <title>Draft genome sequence of rust myrtle Austropuccinia psidii MF-1, a brazilian biotype.</title>
        <authorList>
            <person name="Quecine M.C."/>
            <person name="Pachon D.M.R."/>
            <person name="Bonatelli M.L."/>
            <person name="Correr F.H."/>
            <person name="Franceschini L.M."/>
            <person name="Leite T.F."/>
            <person name="Margarido G.R.A."/>
            <person name="Almeida C.A."/>
            <person name="Ferrarezi J.A."/>
            <person name="Labate C.A."/>
        </authorList>
    </citation>
    <scope>NUCLEOTIDE SEQUENCE</scope>
    <source>
        <strain evidence="2">MF-1</strain>
    </source>
</reference>
<dbReference type="AlphaFoldDB" id="A0A9Q3JYR6"/>
<dbReference type="Proteomes" id="UP000765509">
    <property type="component" value="Unassembled WGS sequence"/>
</dbReference>
<feature type="compositionally biased region" description="Acidic residues" evidence="1">
    <location>
        <begin position="111"/>
        <end position="127"/>
    </location>
</feature>
<comment type="caution">
    <text evidence="2">The sequence shown here is derived from an EMBL/GenBank/DDBJ whole genome shotgun (WGS) entry which is preliminary data.</text>
</comment>
<gene>
    <name evidence="2" type="ORF">O181_110221</name>
</gene>
<keyword evidence="3" id="KW-1185">Reference proteome</keyword>
<sequence length="136" mass="16228">MSWEGGNDRKGRTKLRSSSEYSIKNWHKRVSHEIRKSIEPREVVLAYNRTLESLSRLLLRNIWNEPYRVPKQINKGPYEIEELDGTKLARIFSAIQIKWLYPRGYPADSSLGDEDKELEEEEIEEENAREKRNKYF</sequence>
<evidence type="ECO:0000313" key="2">
    <source>
        <dbReference type="EMBL" id="MBW0570506.1"/>
    </source>
</evidence>
<dbReference type="EMBL" id="AVOT02086367">
    <property type="protein sequence ID" value="MBW0570506.1"/>
    <property type="molecule type" value="Genomic_DNA"/>
</dbReference>
<evidence type="ECO:0000313" key="3">
    <source>
        <dbReference type="Proteomes" id="UP000765509"/>
    </source>
</evidence>
<evidence type="ECO:0000256" key="1">
    <source>
        <dbReference type="SAM" id="MobiDB-lite"/>
    </source>
</evidence>
<proteinExistence type="predicted"/>
<organism evidence="2 3">
    <name type="scientific">Austropuccinia psidii MF-1</name>
    <dbReference type="NCBI Taxonomy" id="1389203"/>
    <lineage>
        <taxon>Eukaryota</taxon>
        <taxon>Fungi</taxon>
        <taxon>Dikarya</taxon>
        <taxon>Basidiomycota</taxon>
        <taxon>Pucciniomycotina</taxon>
        <taxon>Pucciniomycetes</taxon>
        <taxon>Pucciniales</taxon>
        <taxon>Sphaerophragmiaceae</taxon>
        <taxon>Austropuccinia</taxon>
    </lineage>
</organism>
<accession>A0A9Q3JYR6</accession>